<feature type="binding site" description="in other chain" evidence="14">
    <location>
        <begin position="747"/>
        <end position="749"/>
    </location>
    <ligand>
        <name>beta-D-fructose 2,6-bisphosphate</name>
        <dbReference type="ChEBI" id="CHEBI:58579"/>
        <note>allosteric activator; ligand shared between dimeric partners</note>
    </ligand>
</feature>
<evidence type="ECO:0000256" key="6">
    <source>
        <dbReference type="ARBA" id="ARBA00022679"/>
    </source>
</evidence>
<accession>A0A371BYQ8</accession>
<keyword evidence="10 14" id="KW-0067">ATP-binding</keyword>
<feature type="binding site" evidence="14">
    <location>
        <position position="287"/>
    </location>
    <ligand>
        <name>Mg(2+)</name>
        <dbReference type="ChEBI" id="CHEBI:18420"/>
        <note>catalytic</note>
    </ligand>
</feature>
<feature type="binding site" evidence="14">
    <location>
        <position position="369"/>
    </location>
    <ligand>
        <name>substrate</name>
        <note>ligand shared between dimeric partners</note>
    </ligand>
</feature>
<comment type="similarity">
    <text evidence="15">Belongs to the phosphofructokinase type A (PFKA) family. ATP-dependent PFK group I subfamily. Eukaryotic two domain clade "E" sub-subfamily.</text>
</comment>
<evidence type="ECO:0000256" key="2">
    <source>
        <dbReference type="ARBA" id="ARBA00004496"/>
    </source>
</evidence>
<feature type="binding site" description="in other chain" evidence="14">
    <location>
        <position position="906"/>
    </location>
    <ligand>
        <name>beta-D-fructose 2,6-bisphosphate</name>
        <dbReference type="ChEBI" id="CHEBI:58579"/>
        <note>allosteric activator; ligand shared between dimeric partners</note>
    </ligand>
</feature>
<gene>
    <name evidence="18" type="ORF">B0I71DRAFT_136291</name>
</gene>
<reference evidence="18 19" key="1">
    <citation type="submission" date="2018-07" db="EMBL/GenBank/DDBJ databases">
        <title>Draft Genome Assemblies for Five Robust Yarrowia lipolytica Strains Exhibiting High Lipid Production and Pentose Sugar Utilization and Sugar Alcohol Secretion from Undetoxified Lignocellulosic Biomass Hydrolysates.</title>
        <authorList>
            <consortium name="DOE Joint Genome Institute"/>
            <person name="Walker C."/>
            <person name="Ryu S."/>
            <person name="Na H."/>
            <person name="Zane M."/>
            <person name="LaButti K."/>
            <person name="Lipzen A."/>
            <person name="Haridas S."/>
            <person name="Barry K."/>
            <person name="Grigoriev I.V."/>
            <person name="Quarterman J."/>
            <person name="Slininger P."/>
            <person name="Dien B."/>
            <person name="Trinh C.T."/>
        </authorList>
    </citation>
    <scope>NUCLEOTIDE SEQUENCE [LARGE SCALE GENOMIC DNA]</scope>
    <source>
        <strain evidence="18 19">YB392</strain>
    </source>
</reference>
<evidence type="ECO:0000256" key="8">
    <source>
        <dbReference type="ARBA" id="ARBA00022741"/>
    </source>
</evidence>
<feature type="binding site" evidence="14">
    <location>
        <position position="740"/>
    </location>
    <ligand>
        <name>beta-D-fructose 2,6-bisphosphate</name>
        <dbReference type="ChEBI" id="CHEBI:58579"/>
        <note>allosteric activator; ligand shared between dimeric partners</note>
    </ligand>
</feature>
<feature type="binding site" description="in other chain" evidence="14">
    <location>
        <begin position="332"/>
        <end position="334"/>
    </location>
    <ligand>
        <name>substrate</name>
        <note>ligand shared between dimeric partners</note>
    </ligand>
</feature>
<dbReference type="GO" id="GO:0061621">
    <property type="term" value="P:canonical glycolysis"/>
    <property type="evidence" value="ECO:0007669"/>
    <property type="project" value="TreeGrafter"/>
</dbReference>
<dbReference type="Gene3D" id="3.40.50.450">
    <property type="match status" value="2"/>
</dbReference>
<dbReference type="InterPro" id="IPR015912">
    <property type="entry name" value="Phosphofructokinase_CS"/>
</dbReference>
<evidence type="ECO:0000313" key="18">
    <source>
        <dbReference type="EMBL" id="RDW23227.1"/>
    </source>
</evidence>
<feature type="binding site" evidence="14">
    <location>
        <position position="193"/>
    </location>
    <ligand>
        <name>ATP</name>
        <dbReference type="ChEBI" id="CHEBI:30616"/>
    </ligand>
</feature>
<feature type="binding site" evidence="14">
    <location>
        <begin position="286"/>
        <end position="289"/>
    </location>
    <ligand>
        <name>ATP</name>
        <dbReference type="ChEBI" id="CHEBI:30616"/>
    </ligand>
</feature>
<comment type="subcellular location">
    <subcellularLocation>
        <location evidence="2 14">Cytoplasm</location>
    </subcellularLocation>
</comment>
<comment type="subunit">
    <text evidence="14">Homotetramer.</text>
</comment>
<comment type="cofactor">
    <cofactor evidence="1 14">
        <name>Mg(2+)</name>
        <dbReference type="ChEBI" id="CHEBI:18420"/>
    </cofactor>
</comment>
<feature type="region of interest" description="Interdomain linker" evidence="14">
    <location>
        <begin position="559"/>
        <end position="572"/>
    </location>
</feature>
<evidence type="ECO:0000256" key="5">
    <source>
        <dbReference type="ARBA" id="ARBA00022533"/>
    </source>
</evidence>
<dbReference type="GO" id="GO:0016208">
    <property type="term" value="F:AMP binding"/>
    <property type="evidence" value="ECO:0007669"/>
    <property type="project" value="TreeGrafter"/>
</dbReference>
<dbReference type="SUPFAM" id="SSF53784">
    <property type="entry name" value="Phosphofructokinase"/>
    <property type="match status" value="2"/>
</dbReference>
<keyword evidence="6 14" id="KW-0808">Transferase</keyword>
<feature type="region of interest" description="C-terminal regulatory PFK domain 2" evidence="14">
    <location>
        <begin position="573"/>
        <end position="953"/>
    </location>
</feature>
<keyword evidence="8 14" id="KW-0547">Nucleotide-binding</keyword>
<dbReference type="Proteomes" id="UP000256601">
    <property type="component" value="Unassembled WGS sequence"/>
</dbReference>
<keyword evidence="7 14" id="KW-0479">Metal-binding</keyword>
<dbReference type="FunFam" id="3.40.50.460:FF:000007">
    <property type="entry name" value="ATP-dependent 6-phosphofructokinase"/>
    <property type="match status" value="1"/>
</dbReference>
<evidence type="ECO:0000256" key="3">
    <source>
        <dbReference type="ARBA" id="ARBA00004679"/>
    </source>
</evidence>
<dbReference type="PROSITE" id="PS00433">
    <property type="entry name" value="PHOSPHOFRUCTOKINASE"/>
    <property type="match status" value="2"/>
</dbReference>
<keyword evidence="9 14" id="KW-0418">Kinase</keyword>
<dbReference type="FunFam" id="3.40.50.460:FF:000008">
    <property type="entry name" value="ATP-dependent 6-phosphofructokinase"/>
    <property type="match status" value="1"/>
</dbReference>
<dbReference type="OMA" id="EWQDQMC"/>
<evidence type="ECO:0000256" key="4">
    <source>
        <dbReference type="ARBA" id="ARBA00022490"/>
    </source>
</evidence>
<comment type="activity regulation">
    <text evidence="14">Allosterically activated by ADP, AMP, or fructose 2,6-bisphosphate, and allosterically inhibited by ATP or citrate.</text>
</comment>
<dbReference type="InterPro" id="IPR040712">
    <property type="entry name" value="Pfk_N"/>
</dbReference>
<keyword evidence="12 14" id="KW-0324">Glycolysis</keyword>
<dbReference type="VEuPathDB" id="FungiDB:YALI1_D20222g"/>
<dbReference type="SMR" id="A0A371BYQ8"/>
<feature type="region of interest" description="N-terminal catalytic PFK domain 1" evidence="14">
    <location>
        <begin position="1"/>
        <end position="558"/>
    </location>
</feature>
<evidence type="ECO:0000259" key="17">
    <source>
        <dbReference type="Pfam" id="PF18468"/>
    </source>
</evidence>
<protein>
    <recommendedName>
        <fullName evidence="14">ATP-dependent 6-phosphofructokinase</fullName>
        <shortName evidence="14">ATP-PFK</shortName>
        <shortName evidence="14">Phosphofructokinase</shortName>
        <ecNumber evidence="14">2.7.1.11</ecNumber>
    </recommendedName>
    <alternativeName>
        <fullName evidence="14">Phosphohexokinase</fullName>
    </alternativeName>
</protein>
<dbReference type="GO" id="GO:0030388">
    <property type="term" value="P:fructose 1,6-bisphosphate metabolic process"/>
    <property type="evidence" value="ECO:0007669"/>
    <property type="project" value="TreeGrafter"/>
</dbReference>
<feature type="binding site" evidence="14">
    <location>
        <position position="833"/>
    </location>
    <ligand>
        <name>beta-D-fructose 2,6-bisphosphate</name>
        <dbReference type="ChEBI" id="CHEBI:58579"/>
        <note>allosteric activator; ligand shared between dimeric partners</note>
    </ligand>
</feature>
<keyword evidence="4 14" id="KW-0963">Cytoplasm</keyword>
<dbReference type="PIRSF" id="PIRSF000533">
    <property type="entry name" value="ATP_PFK_euk"/>
    <property type="match status" value="1"/>
</dbReference>
<organism evidence="18 19">
    <name type="scientific">Yarrowia lipolytica</name>
    <name type="common">Candida lipolytica</name>
    <dbReference type="NCBI Taxonomy" id="4952"/>
    <lineage>
        <taxon>Eukaryota</taxon>
        <taxon>Fungi</taxon>
        <taxon>Dikarya</taxon>
        <taxon>Ascomycota</taxon>
        <taxon>Saccharomycotina</taxon>
        <taxon>Dipodascomycetes</taxon>
        <taxon>Dipodascales</taxon>
        <taxon>Dipodascales incertae sedis</taxon>
        <taxon>Yarrowia</taxon>
    </lineage>
</organism>
<feature type="binding site" description="in other chain" evidence="14">
    <location>
        <position position="645"/>
    </location>
    <ligand>
        <name>beta-D-fructose 2,6-bisphosphate</name>
        <dbReference type="ChEBI" id="CHEBI:58579"/>
        <note>allosteric activator; ligand shared between dimeric partners</note>
    </ligand>
</feature>
<dbReference type="Pfam" id="PF00365">
    <property type="entry name" value="PFK"/>
    <property type="match status" value="2"/>
</dbReference>
<dbReference type="GO" id="GO:0005739">
    <property type="term" value="C:mitochondrion"/>
    <property type="evidence" value="ECO:0007669"/>
    <property type="project" value="TreeGrafter"/>
</dbReference>
<comment type="similarity">
    <text evidence="14">Belongs to the phosphofructokinase type A (PFKA) family. ATP-dependent PFK group I subfamily. Eukaryotic two domain clade 'E' sub-subfamily.</text>
</comment>
<proteinExistence type="inferred from homology"/>
<evidence type="ECO:0000256" key="9">
    <source>
        <dbReference type="ARBA" id="ARBA00022777"/>
    </source>
</evidence>
<feature type="binding site" description="in other chain" evidence="14">
    <location>
        <begin position="466"/>
        <end position="469"/>
    </location>
    <ligand>
        <name>substrate</name>
        <note>ligand shared between dimeric partners</note>
    </ligand>
</feature>
<dbReference type="GO" id="GO:0005945">
    <property type="term" value="C:6-phosphofructokinase complex"/>
    <property type="evidence" value="ECO:0007669"/>
    <property type="project" value="EnsemblFungi"/>
</dbReference>
<comment type="pathway">
    <text evidence="3 14 15">Carbohydrate degradation; glycolysis; D-glyceraldehyde 3-phosphate and glycerone phosphate from D-glucose: step 3/4.</text>
</comment>
<dbReference type="InterPro" id="IPR029068">
    <property type="entry name" value="Glyas_Bleomycin-R_OHBP_Dase"/>
</dbReference>
<keyword evidence="11 14" id="KW-0460">Magnesium</keyword>
<dbReference type="Gene3D" id="3.40.50.460">
    <property type="entry name" value="Phosphofructokinase domain"/>
    <property type="match status" value="2"/>
</dbReference>
<dbReference type="GO" id="GO:0070095">
    <property type="term" value="F:fructose-6-phosphate binding"/>
    <property type="evidence" value="ECO:0007669"/>
    <property type="project" value="EnsemblFungi"/>
</dbReference>
<feature type="domain" description="Phosphofructokinase N-terminal" evidence="17">
    <location>
        <begin position="3"/>
        <end position="60"/>
    </location>
</feature>
<evidence type="ECO:0000256" key="14">
    <source>
        <dbReference type="HAMAP-Rule" id="MF_03184"/>
    </source>
</evidence>
<feature type="binding site" description="in other chain" evidence="14">
    <location>
        <begin position="376"/>
        <end position="378"/>
    </location>
    <ligand>
        <name>substrate</name>
        <note>ligand shared between dimeric partners</note>
    </ligand>
</feature>
<dbReference type="InterPro" id="IPR035966">
    <property type="entry name" value="PKF_sf"/>
</dbReference>
<dbReference type="NCBIfam" id="TIGR02478">
    <property type="entry name" value="6PF1K_euk"/>
    <property type="match status" value="1"/>
</dbReference>
<feature type="binding site" evidence="14">
    <location>
        <begin position="256"/>
        <end position="257"/>
    </location>
    <ligand>
        <name>ATP</name>
        <dbReference type="ChEBI" id="CHEBI:30616"/>
    </ligand>
</feature>
<keyword evidence="5 14" id="KW-0021">Allosteric enzyme</keyword>
<dbReference type="PRINTS" id="PR00476">
    <property type="entry name" value="PHFRCTKINASE"/>
</dbReference>
<feature type="domain" description="Phosphofructokinase" evidence="16">
    <location>
        <begin position="185"/>
        <end position="492"/>
    </location>
</feature>
<feature type="binding site" evidence="14">
    <location>
        <position position="460"/>
    </location>
    <ligand>
        <name>substrate</name>
        <note>ligand shared between dimeric partners</note>
    </ligand>
</feature>
<evidence type="ECO:0000256" key="1">
    <source>
        <dbReference type="ARBA" id="ARBA00001946"/>
    </source>
</evidence>
<evidence type="ECO:0000256" key="10">
    <source>
        <dbReference type="ARBA" id="ARBA00022840"/>
    </source>
</evidence>
<feature type="active site" description="Proton acceptor" evidence="14">
    <location>
        <position position="334"/>
    </location>
</feature>
<dbReference type="UniPathway" id="UPA00109">
    <property type="reaction ID" value="UER00182"/>
</dbReference>
<dbReference type="GO" id="GO:0005524">
    <property type="term" value="F:ATP binding"/>
    <property type="evidence" value="ECO:0007669"/>
    <property type="project" value="UniProtKB-KW"/>
</dbReference>
<dbReference type="GO" id="GO:0003872">
    <property type="term" value="F:6-phosphofructokinase activity"/>
    <property type="evidence" value="ECO:0007669"/>
    <property type="project" value="UniProtKB-UniRule"/>
</dbReference>
<name>A0A371BYQ8_YARLL</name>
<feature type="binding site" description="in other chain" evidence="14">
    <location>
        <position position="807"/>
    </location>
    <ligand>
        <name>beta-D-fructose 2,6-bisphosphate</name>
        <dbReference type="ChEBI" id="CHEBI:58579"/>
        <note>allosteric activator; ligand shared between dimeric partners</note>
    </ligand>
</feature>
<comment type="catalytic activity">
    <reaction evidence="13 14 15">
        <text>beta-D-fructose 6-phosphate + ATP = beta-D-fructose 1,6-bisphosphate + ADP + H(+)</text>
        <dbReference type="Rhea" id="RHEA:16109"/>
        <dbReference type="ChEBI" id="CHEBI:15378"/>
        <dbReference type="ChEBI" id="CHEBI:30616"/>
        <dbReference type="ChEBI" id="CHEBI:32966"/>
        <dbReference type="ChEBI" id="CHEBI:57634"/>
        <dbReference type="ChEBI" id="CHEBI:456216"/>
        <dbReference type="EC" id="2.7.1.11"/>
    </reaction>
</comment>
<evidence type="ECO:0000256" key="15">
    <source>
        <dbReference type="PIRNR" id="PIRNR000533"/>
    </source>
</evidence>
<evidence type="ECO:0000259" key="16">
    <source>
        <dbReference type="Pfam" id="PF00365"/>
    </source>
</evidence>
<dbReference type="GO" id="GO:0006002">
    <property type="term" value="P:fructose 6-phosphate metabolic process"/>
    <property type="evidence" value="ECO:0007669"/>
    <property type="project" value="InterPro"/>
</dbReference>
<evidence type="ECO:0000313" key="19">
    <source>
        <dbReference type="Proteomes" id="UP000256601"/>
    </source>
</evidence>
<evidence type="ECO:0000256" key="7">
    <source>
        <dbReference type="ARBA" id="ARBA00022723"/>
    </source>
</evidence>
<dbReference type="GO" id="GO:0046872">
    <property type="term" value="F:metal ion binding"/>
    <property type="evidence" value="ECO:0007669"/>
    <property type="project" value="UniProtKB-KW"/>
</dbReference>
<dbReference type="EMBL" id="KZ859100">
    <property type="protein sequence ID" value="RDW23227.1"/>
    <property type="molecule type" value="Genomic_DNA"/>
</dbReference>
<dbReference type="HAMAP" id="MF_03184">
    <property type="entry name" value="Phosphofructokinase_I_E"/>
    <property type="match status" value="1"/>
</dbReference>
<feature type="binding site" description="in other chain" evidence="14">
    <location>
        <position position="433"/>
    </location>
    <ligand>
        <name>substrate</name>
        <note>ligand shared between dimeric partners</note>
    </ligand>
</feature>
<evidence type="ECO:0000256" key="13">
    <source>
        <dbReference type="ARBA" id="ARBA00048070"/>
    </source>
</evidence>
<dbReference type="Gene3D" id="3.10.180.10">
    <property type="entry name" value="2,3-Dihydroxybiphenyl 1,2-Dioxygenase, domain 1"/>
    <property type="match status" value="1"/>
</dbReference>
<dbReference type="GO" id="GO:0055082">
    <property type="term" value="P:intracellular chemical homeostasis"/>
    <property type="evidence" value="ECO:0007669"/>
    <property type="project" value="UniProtKB-ARBA"/>
</dbReference>
<dbReference type="InterPro" id="IPR000023">
    <property type="entry name" value="Phosphofructokinase_dom"/>
</dbReference>
<dbReference type="GO" id="GO:0048029">
    <property type="term" value="F:monosaccharide binding"/>
    <property type="evidence" value="ECO:0007669"/>
    <property type="project" value="TreeGrafter"/>
</dbReference>
<dbReference type="Pfam" id="PF18468">
    <property type="entry name" value="Pfk_N"/>
    <property type="match status" value="1"/>
</dbReference>
<sequence length="953" mass="103753">MIEGISFASFVTHEKPKFVRALDFYKALGFLPTKEYKHGTDHHATDEEGAGSIQEVWLTSSRAGVPSVTVKLRLSRHGNEHVSLPNLKHDWRSLVPSLVYYAPDLDAVRAAITPFLHEDHSTLLERPSHTNFIELYAIDPMGNLVGFSRRENPYSSAMQKPFSADDIGPQNFSKPNETKIKGKKRIGVMTSGGDAPGMCAAVRAVVRAGIARGCEVYAVREGYEGLVKGGDLIEPLSWEDVRGWLSLGGTLIGTARCKEFREREGRLAGALNMVKNGIDALIVIGGDGSLTGADLFREEWPSLIEELVTNGSITAEQAERHRHLDICGMVGSIDNDMATTDVTIGAYSSLDRICELVDFIDATAQSHSRAFVVEVMGRHCGWLALMAGTATGADYIFIPEAAPDATQWAEKMTRVVKRHRSQGKRKTVVIVAEGAIDSDLNPITAKMVKDVLDGIGLDTRISTLGHVQRGGPPVAADRVLASLQGVEAIDAILSLTPETPSPMIALNENKITRKPLVESVALTKKVADAIGNKDFAEAMRLRNPEFVEQLQGFLLTNSADKDRPQEPAKDPLRVAIVCTGAPAGGMNAAIRSAVLYGLARGHQMFAIHNGWSGLVKNGDDAVRELTWLEVEPLCQKGGCEIGTNRSLPECDLGMIAYHFQRQRFDGLIVIGGFEAFRALNQLDDARHAYPALRIPMVGIPATISNNVPGTDYSLGADTCLNSLVQYCDVLKTSASATRLRLFVVEVQGGNSGYIATVAGLITGAYVVYTPESGINLRLLQHDISYLKDTFAHQADVNRTGKLLLRNERSSNVFTTDVITGIINEEAKGSFDARTAIPGHVQQGGHPSPTDRVRAQRFAIKAVQFIEEHHGSKNNADHCVILGVRGSKFKYTSVSHLYAHKTEHGARRPKHSYWHAIGDIANMLVGRKAPPLPETLNDEIEKNIAKEQGIIDPC</sequence>
<dbReference type="InterPro" id="IPR022953">
    <property type="entry name" value="ATP_PFK"/>
</dbReference>
<evidence type="ECO:0000256" key="11">
    <source>
        <dbReference type="ARBA" id="ARBA00022842"/>
    </source>
</evidence>
<dbReference type="VEuPathDB" id="FungiDB:YALI0_D16357g"/>
<dbReference type="GO" id="GO:0042802">
    <property type="term" value="F:identical protein binding"/>
    <property type="evidence" value="ECO:0007669"/>
    <property type="project" value="TreeGrafter"/>
</dbReference>
<feature type="binding site" description="in other chain" evidence="14">
    <location>
        <begin position="839"/>
        <end position="842"/>
    </location>
    <ligand>
        <name>beta-D-fructose 2,6-bisphosphate</name>
        <dbReference type="ChEBI" id="CHEBI:58579"/>
        <note>allosteric activator; ligand shared between dimeric partners</note>
    </ligand>
</feature>
<dbReference type="AlphaFoldDB" id="A0A371BYQ8"/>
<dbReference type="EC" id="2.7.1.11" evidence="14"/>
<feature type="binding site" description="in other chain" evidence="14">
    <location>
        <begin position="702"/>
        <end position="706"/>
    </location>
    <ligand>
        <name>beta-D-fructose 2,6-bisphosphate</name>
        <dbReference type="ChEBI" id="CHEBI:58579"/>
        <note>allosteric activator; ligand shared between dimeric partners</note>
    </ligand>
</feature>
<dbReference type="PANTHER" id="PTHR13697">
    <property type="entry name" value="PHOSPHOFRUCTOKINASE"/>
    <property type="match status" value="1"/>
</dbReference>
<dbReference type="PANTHER" id="PTHR13697:SF4">
    <property type="entry name" value="ATP-DEPENDENT 6-PHOSPHOFRUCTOKINASE"/>
    <property type="match status" value="1"/>
</dbReference>
<comment type="function">
    <text evidence="14">Catalyzes the phosphorylation of D-fructose 6-phosphate to fructose 1,6-bisphosphate by ATP, the first committing step of glycolysis.</text>
</comment>
<feature type="domain" description="Phosphofructokinase" evidence="16">
    <location>
        <begin position="573"/>
        <end position="865"/>
    </location>
</feature>
<evidence type="ECO:0000256" key="12">
    <source>
        <dbReference type="ARBA" id="ARBA00023152"/>
    </source>
</evidence>
<dbReference type="InterPro" id="IPR009161">
    <property type="entry name" value="6-Pfructokinase_euk"/>
</dbReference>